<name>A0A1I1AUD5_9PSEU</name>
<dbReference type="AlphaFoldDB" id="A0A1I1AUD5"/>
<protein>
    <recommendedName>
        <fullName evidence="3">ABC transporter</fullName>
    </recommendedName>
</protein>
<dbReference type="STRING" id="490629.SAMN05216266_110142"/>
<dbReference type="PROSITE" id="PS51257">
    <property type="entry name" value="PROKAR_LIPOPROTEIN"/>
    <property type="match status" value="1"/>
</dbReference>
<evidence type="ECO:0000313" key="2">
    <source>
        <dbReference type="Proteomes" id="UP000243799"/>
    </source>
</evidence>
<evidence type="ECO:0008006" key="3">
    <source>
        <dbReference type="Google" id="ProtNLM"/>
    </source>
</evidence>
<dbReference type="InterPro" id="IPR011047">
    <property type="entry name" value="Quinoprotein_ADH-like_sf"/>
</dbReference>
<dbReference type="RefSeq" id="WP_091674411.1">
    <property type="nucleotide sequence ID" value="NZ_FOKG01000010.1"/>
</dbReference>
<dbReference type="EMBL" id="FOKG01000010">
    <property type="protein sequence ID" value="SFB41142.1"/>
    <property type="molecule type" value="Genomic_DNA"/>
</dbReference>
<proteinExistence type="predicted"/>
<evidence type="ECO:0000313" key="1">
    <source>
        <dbReference type="EMBL" id="SFB41142.1"/>
    </source>
</evidence>
<keyword evidence="2" id="KW-1185">Reference proteome</keyword>
<reference evidence="2" key="1">
    <citation type="submission" date="2016-10" db="EMBL/GenBank/DDBJ databases">
        <authorList>
            <person name="Varghese N."/>
            <person name="Submissions S."/>
        </authorList>
    </citation>
    <scope>NUCLEOTIDE SEQUENCE [LARGE SCALE GENOMIC DNA]</scope>
    <source>
        <strain evidence="2">CGMCC 4.3568</strain>
    </source>
</reference>
<sequence length="408" mass="43313">MRFPKDSTVRLTAAAASCWLLVSCGGNPETEPESPAETPHGYVEGAEETAEAQSRMIVADATTGALRVVDLITEEVTELGQVDGVDGIVGDGRFGYLDTVGDFVHVTDSGSWTVDHGDHVHYYRAEPREVGTVQGKQLTGAYSDPAVAALSFSDGSVALLDQSQLGDGAIAETNRITGNPHEAVAVPYKEHILTSVAEAGQHLARGVEVRTRDGLPFANIDEPCPSLRGAAVTRRGVVFGCADGALLVTREDGAFHGEKIGYPRPVGDEERATEFTHRPLSTTLAAKAGDDGVWLLDVSRKAWNEVRTGPTIAVNAVGEGAPLLTLTDDGVLYAYDPESGEQIAKTNLLPAEVAKGTPAPVIQVDTTRAYVNNPSAGELYEIDYNDDLRRARTLAVDGRASYTVETGR</sequence>
<dbReference type="InterPro" id="IPR015943">
    <property type="entry name" value="WD40/YVTN_repeat-like_dom_sf"/>
</dbReference>
<dbReference type="OrthoDB" id="60524at2"/>
<dbReference type="SUPFAM" id="SSF50998">
    <property type="entry name" value="Quinoprotein alcohol dehydrogenase-like"/>
    <property type="match status" value="1"/>
</dbReference>
<dbReference type="Proteomes" id="UP000243799">
    <property type="component" value="Unassembled WGS sequence"/>
</dbReference>
<organism evidence="1 2">
    <name type="scientific">Amycolatopsis marina</name>
    <dbReference type="NCBI Taxonomy" id="490629"/>
    <lineage>
        <taxon>Bacteria</taxon>
        <taxon>Bacillati</taxon>
        <taxon>Actinomycetota</taxon>
        <taxon>Actinomycetes</taxon>
        <taxon>Pseudonocardiales</taxon>
        <taxon>Pseudonocardiaceae</taxon>
        <taxon>Amycolatopsis</taxon>
    </lineage>
</organism>
<dbReference type="Gene3D" id="2.130.10.10">
    <property type="entry name" value="YVTN repeat-like/Quinoprotein amine dehydrogenase"/>
    <property type="match status" value="1"/>
</dbReference>
<accession>A0A1I1AUD5</accession>
<gene>
    <name evidence="1" type="ORF">SAMN05216266_110142</name>
</gene>